<sequence length="959" mass="106269">MSQQQGGSFPNSGPLFKQPVNLDKVLDASLPSDERIHSPNATMRDCSYIVAIEDEEQPGLSPSGMSPEDKLFTARSFGNLESLGLDKNQAFHPLTFDELIEAVRRQWIANAPQHFTIWATSNLATPAERVLSDQHLSNAISAQFAHFKKYQSLDFAVLYFFVEFGRSNQDYMSPAGHFREEFDVPLVPDNLEGGISPSHVPEAPAGPELNSSLNRAYTTPPDDEAVPRARVQPKRTKTFESGKKAVSKLTIAVKNAAETVKDLASPRAAPEQRTVLTELAYGSEKGDYLTSLLPSTLGSPEDQGDLFRQYAQFFPHIDPTQHDNVRCIRFRHTALAVTPLQFVRGMMILFQDQSNRGLSGGILASELGSGKSIVILTSVVIRAMLFHLKPGAALIQVPSAAMAGWLEILDNAVFSRTSFNVTVLYNGPSLNTRLQPGPDFLGGTRFNRWKMGAALPEGHPGGRITRTEDLDWTVQPAPLSDTSRAMGSSMAMETYIIVTPHSNTRLRELYSWSVSDLSPAPAGCEFPPEGLYAMPVGITFIDEAHKVLEQSSLPMQMAREHRHVRATPSAIRPSDVWLVTGTPFGGQLKDLIAAVSLIAPQRAADARRLQTAYEVMAPATTNTTRAAFEAIFDKVFNRLVLRDDQETVFLGSRVSDTRKVRSQFISRNTPENQLHSVRLLIDTKVSKGPPDAHFDTLLKLKQNTELLYLLSMFPSAAKILLESPNLAFTDLDTRRTIRKATDTTGESLTSHKDLRSFAEKLNSGPRSPKLQFILDELERMSKDTTPRPQKLRTGVSSTIRVDKTMKKLVIITPTLFTALMLYLILARYHPRSGPLLYHEDLKQSQRQDVLRRFDSLRKADGPMRIFIAPASVASEALNLQIANRLILTSPLLDVHQQTQALARVNRSGQCFDVELKILLLEDSPIDRIVVAHRAGVKLEHDPFNVDASVSVVVDGDDDE</sequence>
<accession>A0A2P5HP39</accession>
<dbReference type="STRING" id="158607.A0A2P5HP39"/>
<dbReference type="InterPro" id="IPR001650">
    <property type="entry name" value="Helicase_C-like"/>
</dbReference>
<keyword evidence="1" id="KW-0547">Nucleotide-binding</keyword>
<dbReference type="InterPro" id="IPR027417">
    <property type="entry name" value="P-loop_NTPase"/>
</dbReference>
<dbReference type="PANTHER" id="PTHR45626">
    <property type="entry name" value="TRANSCRIPTION TERMINATION FACTOR 2-RELATED"/>
    <property type="match status" value="1"/>
</dbReference>
<dbReference type="GO" id="GO:0005634">
    <property type="term" value="C:nucleus"/>
    <property type="evidence" value="ECO:0007669"/>
    <property type="project" value="TreeGrafter"/>
</dbReference>
<evidence type="ECO:0000256" key="2">
    <source>
        <dbReference type="ARBA" id="ARBA00022801"/>
    </source>
</evidence>
<dbReference type="EMBL" id="MAVT02001108">
    <property type="protein sequence ID" value="POS72019.1"/>
    <property type="molecule type" value="Genomic_DNA"/>
</dbReference>
<evidence type="ECO:0000256" key="4">
    <source>
        <dbReference type="SAM" id="MobiDB-lite"/>
    </source>
</evidence>
<evidence type="ECO:0000256" key="1">
    <source>
        <dbReference type="ARBA" id="ARBA00022741"/>
    </source>
</evidence>
<dbReference type="OrthoDB" id="4161342at2759"/>
<evidence type="ECO:0000313" key="6">
    <source>
        <dbReference type="EMBL" id="POS72019.1"/>
    </source>
</evidence>
<reference evidence="6" key="1">
    <citation type="submission" date="2017-09" db="EMBL/GenBank/DDBJ databases">
        <title>Polyketide synthases of a Diaporthe helianthi virulent isolate.</title>
        <authorList>
            <person name="Baroncelli R."/>
        </authorList>
    </citation>
    <scope>NUCLEOTIDE SEQUENCE [LARGE SCALE GENOMIC DNA]</scope>
    <source>
        <strain evidence="6">7/96</strain>
    </source>
</reference>
<dbReference type="InterPro" id="IPR050628">
    <property type="entry name" value="SNF2_RAD54_helicase_TF"/>
</dbReference>
<protein>
    <recommendedName>
        <fullName evidence="5">Helicase C-terminal domain-containing protein</fullName>
    </recommendedName>
</protein>
<dbReference type="Pfam" id="PF00271">
    <property type="entry name" value="Helicase_C"/>
    <property type="match status" value="1"/>
</dbReference>
<proteinExistence type="predicted"/>
<name>A0A2P5HP39_DIAHE</name>
<feature type="domain" description="Helicase C-terminal" evidence="5">
    <location>
        <begin position="800"/>
        <end position="949"/>
    </location>
</feature>
<dbReference type="InterPro" id="IPR000330">
    <property type="entry name" value="SNF2_N"/>
</dbReference>
<keyword evidence="7" id="KW-1185">Reference proteome</keyword>
<dbReference type="InParanoid" id="A0A2P5HP39"/>
<dbReference type="Proteomes" id="UP000094444">
    <property type="component" value="Unassembled WGS sequence"/>
</dbReference>
<evidence type="ECO:0000256" key="3">
    <source>
        <dbReference type="ARBA" id="ARBA00022840"/>
    </source>
</evidence>
<evidence type="ECO:0000259" key="5">
    <source>
        <dbReference type="PROSITE" id="PS51194"/>
    </source>
</evidence>
<dbReference type="SUPFAM" id="SSF52540">
    <property type="entry name" value="P-loop containing nucleoside triphosphate hydrolases"/>
    <property type="match status" value="2"/>
</dbReference>
<gene>
    <name evidence="6" type="ORF">DHEL01_v209591</name>
</gene>
<keyword evidence="3" id="KW-0067">ATP-binding</keyword>
<dbReference type="GO" id="GO:0005524">
    <property type="term" value="F:ATP binding"/>
    <property type="evidence" value="ECO:0007669"/>
    <property type="project" value="UniProtKB-KW"/>
</dbReference>
<feature type="region of interest" description="Disordered" evidence="4">
    <location>
        <begin position="219"/>
        <end position="239"/>
    </location>
</feature>
<organism evidence="6 7">
    <name type="scientific">Diaporthe helianthi</name>
    <dbReference type="NCBI Taxonomy" id="158607"/>
    <lineage>
        <taxon>Eukaryota</taxon>
        <taxon>Fungi</taxon>
        <taxon>Dikarya</taxon>
        <taxon>Ascomycota</taxon>
        <taxon>Pezizomycotina</taxon>
        <taxon>Sordariomycetes</taxon>
        <taxon>Sordariomycetidae</taxon>
        <taxon>Diaporthales</taxon>
        <taxon>Diaporthaceae</taxon>
        <taxon>Diaporthe</taxon>
    </lineage>
</organism>
<dbReference type="PROSITE" id="PS51194">
    <property type="entry name" value="HELICASE_CTER"/>
    <property type="match status" value="1"/>
</dbReference>
<dbReference type="GO" id="GO:0008094">
    <property type="term" value="F:ATP-dependent activity, acting on DNA"/>
    <property type="evidence" value="ECO:0007669"/>
    <property type="project" value="TreeGrafter"/>
</dbReference>
<dbReference type="Pfam" id="PF00176">
    <property type="entry name" value="SNF2-rel_dom"/>
    <property type="match status" value="1"/>
</dbReference>
<keyword evidence="2" id="KW-0378">Hydrolase</keyword>
<dbReference type="GO" id="GO:0016787">
    <property type="term" value="F:hydrolase activity"/>
    <property type="evidence" value="ECO:0007669"/>
    <property type="project" value="UniProtKB-KW"/>
</dbReference>
<dbReference type="Gene3D" id="3.40.50.300">
    <property type="entry name" value="P-loop containing nucleotide triphosphate hydrolases"/>
    <property type="match status" value="2"/>
</dbReference>
<comment type="caution">
    <text evidence="6">The sequence shown here is derived from an EMBL/GenBank/DDBJ whole genome shotgun (WGS) entry which is preliminary data.</text>
</comment>
<dbReference type="PANTHER" id="PTHR45626:SF22">
    <property type="entry name" value="DNA REPAIR PROTEIN RAD5"/>
    <property type="match status" value="1"/>
</dbReference>
<dbReference type="GO" id="GO:0006281">
    <property type="term" value="P:DNA repair"/>
    <property type="evidence" value="ECO:0007669"/>
    <property type="project" value="TreeGrafter"/>
</dbReference>
<dbReference type="AlphaFoldDB" id="A0A2P5HP39"/>
<evidence type="ECO:0000313" key="7">
    <source>
        <dbReference type="Proteomes" id="UP000094444"/>
    </source>
</evidence>